<accession>A0ABN7URW4</accession>
<reference evidence="1 2" key="1">
    <citation type="submission" date="2021-06" db="EMBL/GenBank/DDBJ databases">
        <authorList>
            <person name="Kallberg Y."/>
            <person name="Tangrot J."/>
            <person name="Rosling A."/>
        </authorList>
    </citation>
    <scope>NUCLEOTIDE SEQUENCE [LARGE SCALE GENOMIC DNA]</scope>
    <source>
        <strain evidence="1 2">120-4 pot B 10/14</strain>
    </source>
</reference>
<dbReference type="EMBL" id="CAJVQB010005455">
    <property type="protein sequence ID" value="CAG8662350.1"/>
    <property type="molecule type" value="Genomic_DNA"/>
</dbReference>
<organism evidence="1 2">
    <name type="scientific">Gigaspora margarita</name>
    <dbReference type="NCBI Taxonomy" id="4874"/>
    <lineage>
        <taxon>Eukaryota</taxon>
        <taxon>Fungi</taxon>
        <taxon>Fungi incertae sedis</taxon>
        <taxon>Mucoromycota</taxon>
        <taxon>Glomeromycotina</taxon>
        <taxon>Glomeromycetes</taxon>
        <taxon>Diversisporales</taxon>
        <taxon>Gigasporaceae</taxon>
        <taxon>Gigaspora</taxon>
    </lineage>
</organism>
<protein>
    <submittedName>
        <fullName evidence="1">46462_t:CDS:1</fullName>
    </submittedName>
</protein>
<evidence type="ECO:0000313" key="2">
    <source>
        <dbReference type="Proteomes" id="UP000789901"/>
    </source>
</evidence>
<keyword evidence="2" id="KW-1185">Reference proteome</keyword>
<comment type="caution">
    <text evidence="1">The sequence shown here is derived from an EMBL/GenBank/DDBJ whole genome shotgun (WGS) entry which is preliminary data.</text>
</comment>
<evidence type="ECO:0000313" key="1">
    <source>
        <dbReference type="EMBL" id="CAG8662350.1"/>
    </source>
</evidence>
<sequence length="61" mass="7541">MKQYYPKVNITKIIEKKEENQYLEDNQFIIKKKKQQLIQEYTHKHKKLHINSLYICDCTNL</sequence>
<name>A0ABN7URW4_GIGMA</name>
<dbReference type="Proteomes" id="UP000789901">
    <property type="component" value="Unassembled WGS sequence"/>
</dbReference>
<proteinExistence type="predicted"/>
<gene>
    <name evidence="1" type="ORF">GMARGA_LOCUS9952</name>
</gene>